<dbReference type="OrthoDB" id="6608798at2759"/>
<dbReference type="SMART" id="SM00597">
    <property type="entry name" value="ZnF_TTF"/>
    <property type="match status" value="1"/>
</dbReference>
<accession>A0A6J8ACA0</accession>
<keyword evidence="4" id="KW-1185">Reference proteome</keyword>
<evidence type="ECO:0000256" key="1">
    <source>
        <dbReference type="SAM" id="MobiDB-lite"/>
    </source>
</evidence>
<dbReference type="AlphaFoldDB" id="A0A6J8ACA0"/>
<dbReference type="InterPro" id="IPR006580">
    <property type="entry name" value="Znf_TTF"/>
</dbReference>
<evidence type="ECO:0000313" key="4">
    <source>
        <dbReference type="Proteomes" id="UP000507470"/>
    </source>
</evidence>
<feature type="compositionally biased region" description="Polar residues" evidence="1">
    <location>
        <begin position="39"/>
        <end position="48"/>
    </location>
</feature>
<evidence type="ECO:0000259" key="2">
    <source>
        <dbReference type="SMART" id="SM00597"/>
    </source>
</evidence>
<feature type="region of interest" description="Disordered" evidence="1">
    <location>
        <begin position="23"/>
        <end position="48"/>
    </location>
</feature>
<name>A0A6J8ACA0_MYTCO</name>
<evidence type="ECO:0000313" key="3">
    <source>
        <dbReference type="EMBL" id="CAC5365224.1"/>
    </source>
</evidence>
<sequence length="235" mass="26781">MCHSISNTDMQYELTPVVIRKPSVLTPSSSPQPSDDTNEINQNNPSPQCFQPTGIEHVAEDNLLPDSDTSVDGGRTDSNLQQNFGAMDVGNLDPLLSKDDKKHMLICNRMPESTFKFASKLYKDSRCKSGSYKRSYFREWFTKFEFLSYSKDKDGLYCLVPKFFPDTSGRRPRKLVSEPYQNWKDAITDLKRHASSETHLNSIIRLSGFRETYMRPESSICLNTNARSDTPIAKN</sequence>
<proteinExistence type="predicted"/>
<gene>
    <name evidence="3" type="ORF">MCOR_5980</name>
</gene>
<organism evidence="3 4">
    <name type="scientific">Mytilus coruscus</name>
    <name type="common">Sea mussel</name>
    <dbReference type="NCBI Taxonomy" id="42192"/>
    <lineage>
        <taxon>Eukaryota</taxon>
        <taxon>Metazoa</taxon>
        <taxon>Spiralia</taxon>
        <taxon>Lophotrochozoa</taxon>
        <taxon>Mollusca</taxon>
        <taxon>Bivalvia</taxon>
        <taxon>Autobranchia</taxon>
        <taxon>Pteriomorphia</taxon>
        <taxon>Mytilida</taxon>
        <taxon>Mytiloidea</taxon>
        <taxon>Mytilidae</taxon>
        <taxon>Mytilinae</taxon>
        <taxon>Mytilus</taxon>
    </lineage>
</organism>
<reference evidence="3 4" key="1">
    <citation type="submission" date="2020-06" db="EMBL/GenBank/DDBJ databases">
        <authorList>
            <person name="Li R."/>
            <person name="Bekaert M."/>
        </authorList>
    </citation>
    <scope>NUCLEOTIDE SEQUENCE [LARGE SCALE GENOMIC DNA]</scope>
    <source>
        <strain evidence="4">wild</strain>
    </source>
</reference>
<protein>
    <recommendedName>
        <fullName evidence="2">TTF-type domain-containing protein</fullName>
    </recommendedName>
</protein>
<feature type="domain" description="TTF-type" evidence="2">
    <location>
        <begin position="132"/>
        <end position="226"/>
    </location>
</feature>
<dbReference type="EMBL" id="CACVKT020001102">
    <property type="protein sequence ID" value="CAC5365224.1"/>
    <property type="molecule type" value="Genomic_DNA"/>
</dbReference>
<dbReference type="Proteomes" id="UP000507470">
    <property type="component" value="Unassembled WGS sequence"/>
</dbReference>